<gene>
    <name evidence="1" type="ORF">LCGC14_2428850</name>
</gene>
<feature type="non-terminal residue" evidence="1">
    <location>
        <position position="105"/>
    </location>
</feature>
<name>A0A0F9C9T5_9ZZZZ</name>
<dbReference type="AlphaFoldDB" id="A0A0F9C9T5"/>
<organism evidence="1">
    <name type="scientific">marine sediment metagenome</name>
    <dbReference type="NCBI Taxonomy" id="412755"/>
    <lineage>
        <taxon>unclassified sequences</taxon>
        <taxon>metagenomes</taxon>
        <taxon>ecological metagenomes</taxon>
    </lineage>
</organism>
<comment type="caution">
    <text evidence="1">The sequence shown here is derived from an EMBL/GenBank/DDBJ whole genome shotgun (WGS) entry which is preliminary data.</text>
</comment>
<dbReference type="EMBL" id="LAZR01037104">
    <property type="protein sequence ID" value="KKL23092.1"/>
    <property type="molecule type" value="Genomic_DNA"/>
</dbReference>
<accession>A0A0F9C9T5</accession>
<sequence length="105" mass="11537">MLEKVKDFMKQDINESLKAVGSIFQSKKDVAIETQEKAIGAGFQTVGTNLPPADGGFLSFINIASEEDGSSRKVQIRNPYLQNAWVFSATRVMAENLAQVPFILT</sequence>
<proteinExistence type="predicted"/>
<evidence type="ECO:0000313" key="1">
    <source>
        <dbReference type="EMBL" id="KKL23092.1"/>
    </source>
</evidence>
<reference evidence="1" key="1">
    <citation type="journal article" date="2015" name="Nature">
        <title>Complex archaea that bridge the gap between prokaryotes and eukaryotes.</title>
        <authorList>
            <person name="Spang A."/>
            <person name="Saw J.H."/>
            <person name="Jorgensen S.L."/>
            <person name="Zaremba-Niedzwiedzka K."/>
            <person name="Martijn J."/>
            <person name="Lind A.E."/>
            <person name="van Eijk R."/>
            <person name="Schleper C."/>
            <person name="Guy L."/>
            <person name="Ettema T.J."/>
        </authorList>
    </citation>
    <scope>NUCLEOTIDE SEQUENCE</scope>
</reference>
<protein>
    <submittedName>
        <fullName evidence="1">Uncharacterized protein</fullName>
    </submittedName>
</protein>